<protein>
    <submittedName>
        <fullName evidence="2">Uncharacterized protein</fullName>
    </submittedName>
</protein>
<dbReference type="AlphaFoldDB" id="A0A812Q8Z6"/>
<feature type="compositionally biased region" description="Low complexity" evidence="1">
    <location>
        <begin position="77"/>
        <end position="96"/>
    </location>
</feature>
<sequence length="280" mass="30425">MTATPGSTQAADASMQILGQLQESFGSVIGAAGKRGTDANPTGTPQDRIPKVGRGSIALGGQGKGFQGKGGRRRPGKNSNGRPQSDSGNSSFPSGSTADGEDAELLHLVARAIVRHEDTLNVLRRSTGWVFWIRSGDHSILPMLADLASKWREAAEKQEIQADHISLRVTLLWGIFTNLKEKLSHLTQEQLAYANRASWIDTSSNWNFQRWDSQHQMLIVDTSRPPLSMAQILESLSTLLRVINGDTLTRFAATKGINADTQGTVLWSLPVCKAQRSSRP</sequence>
<name>A0A812Q8Z6_9DINO</name>
<evidence type="ECO:0000313" key="3">
    <source>
        <dbReference type="Proteomes" id="UP000601435"/>
    </source>
</evidence>
<evidence type="ECO:0000256" key="1">
    <source>
        <dbReference type="SAM" id="MobiDB-lite"/>
    </source>
</evidence>
<gene>
    <name evidence="2" type="ORF">SNEC2469_LOCUS10624</name>
</gene>
<keyword evidence="3" id="KW-1185">Reference proteome</keyword>
<feature type="compositionally biased region" description="Gly residues" evidence="1">
    <location>
        <begin position="58"/>
        <end position="69"/>
    </location>
</feature>
<dbReference type="EMBL" id="CAJNJA010016934">
    <property type="protein sequence ID" value="CAE7390965.1"/>
    <property type="molecule type" value="Genomic_DNA"/>
</dbReference>
<accession>A0A812Q8Z6</accession>
<comment type="caution">
    <text evidence="2">The sequence shown here is derived from an EMBL/GenBank/DDBJ whole genome shotgun (WGS) entry which is preliminary data.</text>
</comment>
<reference evidence="2" key="1">
    <citation type="submission" date="2021-02" db="EMBL/GenBank/DDBJ databases">
        <authorList>
            <person name="Dougan E. K."/>
            <person name="Rhodes N."/>
            <person name="Thang M."/>
            <person name="Chan C."/>
        </authorList>
    </citation>
    <scope>NUCLEOTIDE SEQUENCE</scope>
</reference>
<dbReference type="OrthoDB" id="415896at2759"/>
<evidence type="ECO:0000313" key="2">
    <source>
        <dbReference type="EMBL" id="CAE7390965.1"/>
    </source>
</evidence>
<organism evidence="2 3">
    <name type="scientific">Symbiodinium necroappetens</name>
    <dbReference type="NCBI Taxonomy" id="1628268"/>
    <lineage>
        <taxon>Eukaryota</taxon>
        <taxon>Sar</taxon>
        <taxon>Alveolata</taxon>
        <taxon>Dinophyceae</taxon>
        <taxon>Suessiales</taxon>
        <taxon>Symbiodiniaceae</taxon>
        <taxon>Symbiodinium</taxon>
    </lineage>
</organism>
<proteinExistence type="predicted"/>
<feature type="region of interest" description="Disordered" evidence="1">
    <location>
        <begin position="29"/>
        <end position="99"/>
    </location>
</feature>
<dbReference type="Proteomes" id="UP000601435">
    <property type="component" value="Unassembled WGS sequence"/>
</dbReference>